<dbReference type="PANTHER" id="PTHR12901:SF10">
    <property type="entry name" value="COENZYME Q-BINDING PROTEIN COQ10, MITOCHONDRIAL"/>
    <property type="match status" value="1"/>
</dbReference>
<name>A0A4R8IXE2_9GAMM</name>
<proteinExistence type="inferred from homology"/>
<dbReference type="InterPro" id="IPR023393">
    <property type="entry name" value="START-like_dom_sf"/>
</dbReference>
<evidence type="ECO:0000313" key="5">
    <source>
        <dbReference type="Proteomes" id="UP000294914"/>
    </source>
</evidence>
<evidence type="ECO:0000259" key="3">
    <source>
        <dbReference type="Pfam" id="PF03364"/>
    </source>
</evidence>
<dbReference type="Gene3D" id="3.30.530.20">
    <property type="match status" value="1"/>
</dbReference>
<evidence type="ECO:0000313" key="4">
    <source>
        <dbReference type="EMBL" id="TDY02459.1"/>
    </source>
</evidence>
<feature type="domain" description="Coenzyme Q-binding protein COQ10 START" evidence="3">
    <location>
        <begin position="10"/>
        <end position="134"/>
    </location>
</feature>
<comment type="caution">
    <text evidence="4">The sequence shown here is derived from an EMBL/GenBank/DDBJ whole genome shotgun (WGS) entry which is preliminary data.</text>
</comment>
<dbReference type="GO" id="GO:0045333">
    <property type="term" value="P:cellular respiration"/>
    <property type="evidence" value="ECO:0007669"/>
    <property type="project" value="InterPro"/>
</dbReference>
<dbReference type="PANTHER" id="PTHR12901">
    <property type="entry name" value="SPERM PROTEIN HOMOLOG"/>
    <property type="match status" value="1"/>
</dbReference>
<dbReference type="RefSeq" id="WP_134081459.1">
    <property type="nucleotide sequence ID" value="NZ_SOQX01000002.1"/>
</dbReference>
<reference evidence="4 5" key="1">
    <citation type="submission" date="2019-03" db="EMBL/GenBank/DDBJ databases">
        <title>Genomic Encyclopedia of Type Strains, Phase IV (KMG-IV): sequencing the most valuable type-strain genomes for metagenomic binning, comparative biology and taxonomic classification.</title>
        <authorList>
            <person name="Goeker M."/>
        </authorList>
    </citation>
    <scope>NUCLEOTIDE SEQUENCE [LARGE SCALE GENOMIC DNA]</scope>
    <source>
        <strain evidence="4 5">DSM 16326</strain>
    </source>
</reference>
<keyword evidence="2" id="KW-1277">Toxin-antitoxin system</keyword>
<dbReference type="InterPro" id="IPR005031">
    <property type="entry name" value="COQ10_START"/>
</dbReference>
<protein>
    <submittedName>
        <fullName evidence="4">Ribosome-associated toxin RatA of RatAB toxin-antitoxin module</fullName>
    </submittedName>
</protein>
<dbReference type="GO" id="GO:0048039">
    <property type="term" value="F:ubiquinone binding"/>
    <property type="evidence" value="ECO:0007669"/>
    <property type="project" value="InterPro"/>
</dbReference>
<keyword evidence="5" id="KW-1185">Reference proteome</keyword>
<dbReference type="CDD" id="cd07813">
    <property type="entry name" value="COQ10p_like"/>
    <property type="match status" value="1"/>
</dbReference>
<evidence type="ECO:0000256" key="1">
    <source>
        <dbReference type="ARBA" id="ARBA00008918"/>
    </source>
</evidence>
<dbReference type="EMBL" id="SOQX01000002">
    <property type="protein sequence ID" value="TDY02459.1"/>
    <property type="molecule type" value="Genomic_DNA"/>
</dbReference>
<gene>
    <name evidence="4" type="ORF">EDC23_0831</name>
</gene>
<organism evidence="4 5">
    <name type="scientific">Thiohalophilus thiocyanatoxydans</name>
    <dbReference type="NCBI Taxonomy" id="381308"/>
    <lineage>
        <taxon>Bacteria</taxon>
        <taxon>Pseudomonadati</taxon>
        <taxon>Pseudomonadota</taxon>
        <taxon>Gammaproteobacteria</taxon>
        <taxon>Thiohalomonadales</taxon>
        <taxon>Thiohalophilaceae</taxon>
        <taxon>Thiohalophilus</taxon>
    </lineage>
</organism>
<dbReference type="Proteomes" id="UP000294914">
    <property type="component" value="Unassembled WGS sequence"/>
</dbReference>
<dbReference type="AlphaFoldDB" id="A0A4R8IXE2"/>
<evidence type="ECO:0000256" key="2">
    <source>
        <dbReference type="ARBA" id="ARBA00022649"/>
    </source>
</evidence>
<sequence>MQTINKSALVPYSPDQMYALVDDIVTYPEFLPWCHHAEEHHRTEAHVEASLEIAHSGLHKSFTTRNELQPHERIEMSLVKGPFKSLKGVWRFEPLGDAGCKVSLDMEFEFSNKLMSMTFGPLFNKIAGTLVDSFIERAKVVYG</sequence>
<dbReference type="SUPFAM" id="SSF55961">
    <property type="entry name" value="Bet v1-like"/>
    <property type="match status" value="1"/>
</dbReference>
<accession>A0A4R8IXE2</accession>
<dbReference type="OrthoDB" id="9804759at2"/>
<dbReference type="Pfam" id="PF03364">
    <property type="entry name" value="Polyketide_cyc"/>
    <property type="match status" value="1"/>
</dbReference>
<comment type="similarity">
    <text evidence="1">Belongs to the ribosome association toxin RatA family.</text>
</comment>
<dbReference type="InterPro" id="IPR044996">
    <property type="entry name" value="COQ10-like"/>
</dbReference>